<dbReference type="AlphaFoldDB" id="A0A8W8NSF0"/>
<dbReference type="Pfam" id="PF04434">
    <property type="entry name" value="SWIM"/>
    <property type="match status" value="1"/>
</dbReference>
<dbReference type="PROSITE" id="PS50800">
    <property type="entry name" value="SAP"/>
    <property type="match status" value="1"/>
</dbReference>
<feature type="compositionally biased region" description="Basic and acidic residues" evidence="2">
    <location>
        <begin position="230"/>
        <end position="241"/>
    </location>
</feature>
<dbReference type="InterPro" id="IPR003034">
    <property type="entry name" value="SAP_dom"/>
</dbReference>
<keyword evidence="1" id="KW-0863">Zinc-finger</keyword>
<feature type="domain" description="SAP" evidence="3">
    <location>
        <begin position="6"/>
        <end position="40"/>
    </location>
</feature>
<keyword evidence="6" id="KW-1185">Reference proteome</keyword>
<dbReference type="GO" id="GO:0008270">
    <property type="term" value="F:zinc ion binding"/>
    <property type="evidence" value="ECO:0007669"/>
    <property type="project" value="UniProtKB-KW"/>
</dbReference>
<evidence type="ECO:0000313" key="5">
    <source>
        <dbReference type="EnsemblMetazoa" id="G7130.1:cds"/>
    </source>
</evidence>
<evidence type="ECO:0000256" key="1">
    <source>
        <dbReference type="PROSITE-ProRule" id="PRU00325"/>
    </source>
</evidence>
<feature type="region of interest" description="Disordered" evidence="2">
    <location>
        <begin position="219"/>
        <end position="241"/>
    </location>
</feature>
<dbReference type="SMART" id="SM00513">
    <property type="entry name" value="SAP"/>
    <property type="match status" value="1"/>
</dbReference>
<feature type="domain" description="SWIM-type" evidence="4">
    <location>
        <begin position="148"/>
        <end position="187"/>
    </location>
</feature>
<evidence type="ECO:0008006" key="7">
    <source>
        <dbReference type="Google" id="ProtNLM"/>
    </source>
</evidence>
<dbReference type="Proteomes" id="UP000005408">
    <property type="component" value="Unassembled WGS sequence"/>
</dbReference>
<keyword evidence="1" id="KW-0862">Zinc</keyword>
<dbReference type="PROSITE" id="PS50966">
    <property type="entry name" value="ZF_SWIM"/>
    <property type="match status" value="1"/>
</dbReference>
<evidence type="ECO:0000259" key="4">
    <source>
        <dbReference type="PROSITE" id="PS50966"/>
    </source>
</evidence>
<dbReference type="SUPFAM" id="SSF68906">
    <property type="entry name" value="SAP domain"/>
    <property type="match status" value="1"/>
</dbReference>
<sequence>MASRSYLTWSVPKLRAELATRGASVGGRKTDLIERLKAYDRNRDFQPPPLESVPAPVSVGWPVSGYQQLQKEHKVFLPKITKEQIDQYFVYRMAGDKQFTKDIKAVSKGNAMFQGNRVQACSVTVKDNSIYFTGIVGAAMKNKVSYNYKLKMDKSTGDTLNSDCECPAGKGHHGTCKHLAAVLLMLQHFTETGSVVIDKSCTENLQLFHKPKATYHGVPVDAESIPSRKRPSDESLEDPRPAKFRKVPGYQDYVRSLLINYCSMTSEDIALRYLFGKANIQVAAVDHYYTRIPVTEYWVDEANKILASDSFKIWRNLQAYFTKKYHKTMSKSDVC</sequence>
<organism evidence="5 6">
    <name type="scientific">Magallana gigas</name>
    <name type="common">Pacific oyster</name>
    <name type="synonym">Crassostrea gigas</name>
    <dbReference type="NCBI Taxonomy" id="29159"/>
    <lineage>
        <taxon>Eukaryota</taxon>
        <taxon>Metazoa</taxon>
        <taxon>Spiralia</taxon>
        <taxon>Lophotrochozoa</taxon>
        <taxon>Mollusca</taxon>
        <taxon>Bivalvia</taxon>
        <taxon>Autobranchia</taxon>
        <taxon>Pteriomorphia</taxon>
        <taxon>Ostreida</taxon>
        <taxon>Ostreoidea</taxon>
        <taxon>Ostreidae</taxon>
        <taxon>Magallana</taxon>
    </lineage>
</organism>
<dbReference type="InterPro" id="IPR036361">
    <property type="entry name" value="SAP_dom_sf"/>
</dbReference>
<accession>A0A8W8NSF0</accession>
<reference evidence="5" key="1">
    <citation type="submission" date="2022-08" db="UniProtKB">
        <authorList>
            <consortium name="EnsemblMetazoa"/>
        </authorList>
    </citation>
    <scope>IDENTIFICATION</scope>
    <source>
        <strain evidence="5">05x7-T-G4-1.051#20</strain>
    </source>
</reference>
<protein>
    <recommendedName>
        <fullName evidence="7">SWIM-type domain-containing protein</fullName>
    </recommendedName>
</protein>
<dbReference type="EnsemblMetazoa" id="G7130.1">
    <property type="protein sequence ID" value="G7130.1:cds"/>
    <property type="gene ID" value="G7130"/>
</dbReference>
<keyword evidence="1" id="KW-0479">Metal-binding</keyword>
<dbReference type="Gene3D" id="1.10.720.30">
    <property type="entry name" value="SAP domain"/>
    <property type="match status" value="1"/>
</dbReference>
<name>A0A8W8NSF0_MAGGI</name>
<evidence type="ECO:0000256" key="2">
    <source>
        <dbReference type="SAM" id="MobiDB-lite"/>
    </source>
</evidence>
<evidence type="ECO:0000259" key="3">
    <source>
        <dbReference type="PROSITE" id="PS50800"/>
    </source>
</evidence>
<proteinExistence type="predicted"/>
<evidence type="ECO:0000313" key="6">
    <source>
        <dbReference type="Proteomes" id="UP000005408"/>
    </source>
</evidence>
<dbReference type="InterPro" id="IPR007527">
    <property type="entry name" value="Znf_SWIM"/>
</dbReference>
<dbReference type="Pfam" id="PF02037">
    <property type="entry name" value="SAP"/>
    <property type="match status" value="1"/>
</dbReference>